<protein>
    <recommendedName>
        <fullName evidence="5">Release factor glutamine methyltransferase</fullName>
        <shortName evidence="5">RF MTase</shortName>
        <ecNumber evidence="5">2.1.1.297</ecNumber>
    </recommendedName>
    <alternativeName>
        <fullName evidence="5">N5-glutamine methyltransferase PrmC</fullName>
    </alternativeName>
    <alternativeName>
        <fullName evidence="5">Protein-(glutamine-N5) MTase PrmC</fullName>
    </alternativeName>
    <alternativeName>
        <fullName evidence="5">Protein-glutamine N-methyltransferase PrmC</fullName>
    </alternativeName>
</protein>
<feature type="binding site" evidence="5">
    <location>
        <position position="148"/>
    </location>
    <ligand>
        <name>S-adenosyl-L-methionine</name>
        <dbReference type="ChEBI" id="CHEBI:59789"/>
    </ligand>
</feature>
<evidence type="ECO:0000256" key="1">
    <source>
        <dbReference type="ARBA" id="ARBA00022603"/>
    </source>
</evidence>
<evidence type="ECO:0000313" key="10">
    <source>
        <dbReference type="Proteomes" id="UP000662939"/>
    </source>
</evidence>
<dbReference type="Gene3D" id="3.40.50.150">
    <property type="entry name" value="Vaccinia Virus protein VP39"/>
    <property type="match status" value="1"/>
</dbReference>
<keyword evidence="2 5" id="KW-0808">Transferase</keyword>
<dbReference type="InterPro" id="IPR050320">
    <property type="entry name" value="N5-glutamine_MTase"/>
</dbReference>
<comment type="caution">
    <text evidence="5">Lacks conserved residue(s) required for the propagation of feature annotation.</text>
</comment>
<dbReference type="KEGG" id="nav:JQS30_04385"/>
<dbReference type="RefSeq" id="WP_213172169.1">
    <property type="nucleotide sequence ID" value="NZ_CP070496.1"/>
</dbReference>
<dbReference type="NCBIfam" id="TIGR03534">
    <property type="entry name" value="RF_mod_PrmC"/>
    <property type="match status" value="1"/>
</dbReference>
<dbReference type="HAMAP" id="MF_02126">
    <property type="entry name" value="RF_methyltr_PrmC"/>
    <property type="match status" value="1"/>
</dbReference>
<dbReference type="AlphaFoldDB" id="A0A895XS54"/>
<dbReference type="GO" id="GO:0032259">
    <property type="term" value="P:methylation"/>
    <property type="evidence" value="ECO:0007669"/>
    <property type="project" value="UniProtKB-KW"/>
</dbReference>
<dbReference type="NCBIfam" id="TIGR00536">
    <property type="entry name" value="hemK_fam"/>
    <property type="match status" value="1"/>
</dbReference>
<dbReference type="InterPro" id="IPR002052">
    <property type="entry name" value="DNA_methylase_N6_adenine_CS"/>
</dbReference>
<sequence length="295" mass="31883">MSESRTALSWSEAIREARARLAQAGVASPRTDADLLAMHVSGLSRTRLLIANGVPAQTLRAYRDLVQRRIDRQPLQHLTGTAAFWKGELAVGPGVFVPRPETELLVEWALGVIADIDSPLIIDACAGSGAIAWALAGERPDATIWAVEADPDAFEWLEHNLKGTTATGLCADATEFTTLSDLDGQVDLVVSNPPYVPETVEVSPEVLADPTMAVFAAHEGMAVINDLTFRAHQWLRPGGWFGCEHDDSHVRAVPALWRAVGFVEVTDHEDLAGRSRFTTGGLSPHTSTDEETPHL</sequence>
<dbReference type="InterPro" id="IPR007848">
    <property type="entry name" value="Small_mtfrase_dom"/>
</dbReference>
<keyword evidence="1 5" id="KW-0489">Methyltransferase</keyword>
<dbReference type="Pfam" id="PF17827">
    <property type="entry name" value="PrmC_N"/>
    <property type="match status" value="1"/>
</dbReference>
<comment type="similarity">
    <text evidence="5">Belongs to the protein N5-glutamine methyltransferase family. PrmC subfamily.</text>
</comment>
<evidence type="ECO:0000256" key="2">
    <source>
        <dbReference type="ARBA" id="ARBA00022679"/>
    </source>
</evidence>
<comment type="catalytic activity">
    <reaction evidence="4 5">
        <text>L-glutaminyl-[peptide chain release factor] + S-adenosyl-L-methionine = N(5)-methyl-L-glutaminyl-[peptide chain release factor] + S-adenosyl-L-homocysteine + H(+)</text>
        <dbReference type="Rhea" id="RHEA:42896"/>
        <dbReference type="Rhea" id="RHEA-COMP:10271"/>
        <dbReference type="Rhea" id="RHEA-COMP:10272"/>
        <dbReference type="ChEBI" id="CHEBI:15378"/>
        <dbReference type="ChEBI" id="CHEBI:30011"/>
        <dbReference type="ChEBI" id="CHEBI:57856"/>
        <dbReference type="ChEBI" id="CHEBI:59789"/>
        <dbReference type="ChEBI" id="CHEBI:61891"/>
        <dbReference type="EC" id="2.1.1.297"/>
    </reaction>
</comment>
<dbReference type="InterPro" id="IPR029063">
    <property type="entry name" value="SAM-dependent_MTases_sf"/>
</dbReference>
<dbReference type="Pfam" id="PF05175">
    <property type="entry name" value="MTS"/>
    <property type="match status" value="1"/>
</dbReference>
<feature type="binding site" evidence="5">
    <location>
        <position position="192"/>
    </location>
    <ligand>
        <name>S-adenosyl-L-methionine</name>
        <dbReference type="ChEBI" id="CHEBI:59789"/>
    </ligand>
</feature>
<dbReference type="GO" id="GO:0003676">
    <property type="term" value="F:nucleic acid binding"/>
    <property type="evidence" value="ECO:0007669"/>
    <property type="project" value="InterPro"/>
</dbReference>
<accession>A0A895XS54</accession>
<dbReference type="InterPro" id="IPR019874">
    <property type="entry name" value="RF_methyltr_PrmC"/>
</dbReference>
<dbReference type="EC" id="2.1.1.297" evidence="5"/>
<dbReference type="CDD" id="cd02440">
    <property type="entry name" value="AdoMet_MTases"/>
    <property type="match status" value="1"/>
</dbReference>
<dbReference type="PANTHER" id="PTHR18895">
    <property type="entry name" value="HEMK METHYLTRANSFERASE"/>
    <property type="match status" value="1"/>
</dbReference>
<dbReference type="InterPro" id="IPR040758">
    <property type="entry name" value="PrmC_N"/>
</dbReference>
<dbReference type="GO" id="GO:0102559">
    <property type="term" value="F:peptide chain release factor N(5)-glutamine methyltransferase activity"/>
    <property type="evidence" value="ECO:0007669"/>
    <property type="project" value="UniProtKB-EC"/>
</dbReference>
<dbReference type="EMBL" id="CP070496">
    <property type="protein sequence ID" value="QSB06159.1"/>
    <property type="molecule type" value="Genomic_DNA"/>
</dbReference>
<keyword evidence="3 5" id="KW-0949">S-adenosyl-L-methionine</keyword>
<gene>
    <name evidence="5 9" type="primary">prmC</name>
    <name evidence="9" type="ORF">JQS30_04385</name>
</gene>
<evidence type="ECO:0000256" key="5">
    <source>
        <dbReference type="HAMAP-Rule" id="MF_02126"/>
    </source>
</evidence>
<comment type="function">
    <text evidence="5">Methylates the class 1 translation termination release factors RF1/PrfA and RF2/PrfB on the glutamine residue of the universally conserved GGQ motif.</text>
</comment>
<evidence type="ECO:0000256" key="4">
    <source>
        <dbReference type="ARBA" id="ARBA00048391"/>
    </source>
</evidence>
<feature type="binding site" evidence="5">
    <location>
        <begin position="192"/>
        <end position="195"/>
    </location>
    <ligand>
        <name>substrate</name>
    </ligand>
</feature>
<evidence type="ECO:0000259" key="7">
    <source>
        <dbReference type="Pfam" id="PF05175"/>
    </source>
</evidence>
<proteinExistence type="inferred from homology"/>
<dbReference type="PANTHER" id="PTHR18895:SF74">
    <property type="entry name" value="MTRF1L RELEASE FACTOR GLUTAMINE METHYLTRANSFERASE"/>
    <property type="match status" value="1"/>
</dbReference>
<evidence type="ECO:0000256" key="3">
    <source>
        <dbReference type="ARBA" id="ARBA00022691"/>
    </source>
</evidence>
<feature type="domain" description="Release factor glutamine methyltransferase N-terminal" evidence="8">
    <location>
        <begin position="12"/>
        <end position="80"/>
    </location>
</feature>
<evidence type="ECO:0000256" key="6">
    <source>
        <dbReference type="SAM" id="MobiDB-lite"/>
    </source>
</evidence>
<dbReference type="Gene3D" id="1.10.8.10">
    <property type="entry name" value="DNA helicase RuvA subunit, C-terminal domain"/>
    <property type="match status" value="1"/>
</dbReference>
<dbReference type="InterPro" id="IPR004556">
    <property type="entry name" value="HemK-like"/>
</dbReference>
<name>A0A895XS54_9ACTN</name>
<feature type="compositionally biased region" description="Polar residues" evidence="6">
    <location>
        <begin position="276"/>
        <end position="286"/>
    </location>
</feature>
<organism evidence="9 10">
    <name type="scientific">Natronoglycomyces albus</name>
    <dbReference type="NCBI Taxonomy" id="2811108"/>
    <lineage>
        <taxon>Bacteria</taxon>
        <taxon>Bacillati</taxon>
        <taxon>Actinomycetota</taxon>
        <taxon>Actinomycetes</taxon>
        <taxon>Glycomycetales</taxon>
        <taxon>Glycomycetaceae</taxon>
        <taxon>Natronoglycomyces</taxon>
    </lineage>
</organism>
<reference evidence="9" key="1">
    <citation type="submission" date="2021-02" db="EMBL/GenBank/DDBJ databases">
        <title>Natronoglycomyces albus gen. nov., sp. nov, a haloalkaliphilic actinobacterium from a soda solonchak soil.</title>
        <authorList>
            <person name="Sorokin D.Y."/>
            <person name="Khijniak T.V."/>
            <person name="Zakharycheva A.P."/>
            <person name="Boueva O.V."/>
            <person name="Ariskina E.V."/>
            <person name="Hahnke R.L."/>
            <person name="Bunk B."/>
            <person name="Sproer C."/>
            <person name="Schumann P."/>
            <person name="Evtushenko L.I."/>
            <person name="Kublanov I.V."/>
        </authorList>
    </citation>
    <scope>NUCLEOTIDE SEQUENCE</scope>
    <source>
        <strain evidence="9">DSM 106290</strain>
    </source>
</reference>
<dbReference type="PROSITE" id="PS00092">
    <property type="entry name" value="N6_MTASE"/>
    <property type="match status" value="1"/>
</dbReference>
<feature type="region of interest" description="Disordered" evidence="6">
    <location>
        <begin position="274"/>
        <end position="295"/>
    </location>
</feature>
<evidence type="ECO:0000259" key="8">
    <source>
        <dbReference type="Pfam" id="PF17827"/>
    </source>
</evidence>
<feature type="domain" description="Methyltransferase small" evidence="7">
    <location>
        <begin position="120"/>
        <end position="198"/>
    </location>
</feature>
<evidence type="ECO:0000313" key="9">
    <source>
        <dbReference type="EMBL" id="QSB06159.1"/>
    </source>
</evidence>
<keyword evidence="10" id="KW-1185">Reference proteome</keyword>
<dbReference type="SUPFAM" id="SSF53335">
    <property type="entry name" value="S-adenosyl-L-methionine-dependent methyltransferases"/>
    <property type="match status" value="1"/>
</dbReference>
<dbReference type="Proteomes" id="UP000662939">
    <property type="component" value="Chromosome"/>
</dbReference>